<dbReference type="HOGENOM" id="CLU_2920350_0_0_0"/>
<sequence length="61" mass="6994">MQSTSERMRSLCDLIVHVYGTNNLASFSFLKAIDAMDRVKYELQAQALQDLPGHAKDVFYR</sequence>
<dbReference type="AlphaFoldDB" id="Q01X29"/>
<dbReference type="STRING" id="234267.Acid_4827"/>
<name>Q01X29_SOLUE</name>
<dbReference type="EMBL" id="CP000473">
    <property type="protein sequence ID" value="ABJ85786.1"/>
    <property type="molecule type" value="Genomic_DNA"/>
</dbReference>
<gene>
    <name evidence="1" type="ordered locus">Acid_4827</name>
</gene>
<dbReference type="InParanoid" id="Q01X29"/>
<evidence type="ECO:0000313" key="1">
    <source>
        <dbReference type="EMBL" id="ABJ85786.1"/>
    </source>
</evidence>
<protein>
    <submittedName>
        <fullName evidence="1">Uncharacterized protein</fullName>
    </submittedName>
</protein>
<organism evidence="1">
    <name type="scientific">Solibacter usitatus (strain Ellin6076)</name>
    <dbReference type="NCBI Taxonomy" id="234267"/>
    <lineage>
        <taxon>Bacteria</taxon>
        <taxon>Pseudomonadati</taxon>
        <taxon>Acidobacteriota</taxon>
        <taxon>Terriglobia</taxon>
        <taxon>Bryobacterales</taxon>
        <taxon>Solibacteraceae</taxon>
        <taxon>Candidatus Solibacter</taxon>
    </lineage>
</organism>
<proteinExistence type="predicted"/>
<reference evidence="1" key="1">
    <citation type="submission" date="2006-10" db="EMBL/GenBank/DDBJ databases">
        <title>Complete sequence of Solibacter usitatus Ellin6076.</title>
        <authorList>
            <consortium name="US DOE Joint Genome Institute"/>
            <person name="Copeland A."/>
            <person name="Lucas S."/>
            <person name="Lapidus A."/>
            <person name="Barry K."/>
            <person name="Detter J.C."/>
            <person name="Glavina del Rio T."/>
            <person name="Hammon N."/>
            <person name="Israni S."/>
            <person name="Dalin E."/>
            <person name="Tice H."/>
            <person name="Pitluck S."/>
            <person name="Thompson L.S."/>
            <person name="Brettin T."/>
            <person name="Bruce D."/>
            <person name="Han C."/>
            <person name="Tapia R."/>
            <person name="Gilna P."/>
            <person name="Schmutz J."/>
            <person name="Larimer F."/>
            <person name="Land M."/>
            <person name="Hauser L."/>
            <person name="Kyrpides N."/>
            <person name="Mikhailova N."/>
            <person name="Janssen P.H."/>
            <person name="Kuske C.R."/>
            <person name="Richardson P."/>
        </authorList>
    </citation>
    <scope>NUCLEOTIDE SEQUENCE</scope>
    <source>
        <strain evidence="1">Ellin6076</strain>
    </source>
</reference>
<dbReference type="KEGG" id="sus:Acid_4827"/>
<accession>Q01X29</accession>